<evidence type="ECO:0000313" key="1">
    <source>
        <dbReference type="EMBL" id="XBC45906.1"/>
    </source>
</evidence>
<evidence type="ECO:0008006" key="3">
    <source>
        <dbReference type="Google" id="ProtNLM"/>
    </source>
</evidence>
<proteinExistence type="predicted"/>
<evidence type="ECO:0000313" key="2">
    <source>
        <dbReference type="EMBL" id="XBC49325.1"/>
    </source>
</evidence>
<protein>
    <recommendedName>
        <fullName evidence="3">Tetratricopeptide repeat protein</fullName>
    </recommendedName>
</protein>
<accession>A0AB74TG66</accession>
<gene>
    <name evidence="2" type="ORF">VUQ06_07515</name>
    <name evidence="1" type="ORF">VUQ08_08710</name>
</gene>
<dbReference type="KEGG" id="dst:VUQ06_07515"/>
<dbReference type="EMBL" id="CP142435">
    <property type="protein sequence ID" value="XBC49325.1"/>
    <property type="molecule type" value="Genomic_DNA"/>
</dbReference>
<sequence length="308" mass="35256">MGEVYQFPYDSSQLKRQIKQADQNGDLQAAYYYAKLCYQETDALEDLNTLVYYANKIGAYTEALTFMDDHIEAVLSHVTLSKLYCRLLMASGQAEVALELATVFQESHSSDPEWITLIDDIQSVFLLGSDDQVDKDHLKQQLKALNLLEESHQLNTVSQAHVLSNDTLLSIAPAILTARDLSQLIKTSFIQVLLQKGCKQALDLYWHEQERTVVLATLHLFEEDPLLQGIMDQLDHRLMDYPNQRPAIVQEAVFHLMQLYPFAGEIIQDTDHWVQLYLQKFVQHSALSAENAQQLQQKAWFNKLIAII</sequence>
<name>A0AB74TG66_9LACT</name>
<dbReference type="AlphaFoldDB" id="A0AB74TG66"/>
<dbReference type="RefSeq" id="WP_347300295.1">
    <property type="nucleotide sequence ID" value="NZ_CP142433.1"/>
</dbReference>
<dbReference type="EMBL" id="CP142433">
    <property type="protein sequence ID" value="XBC45906.1"/>
    <property type="molecule type" value="Genomic_DNA"/>
</dbReference>
<reference evidence="1" key="1">
    <citation type="submission" date="2023-12" db="EMBL/GenBank/DDBJ databases">
        <title>Dolosigranulum savutii sp. nov. isolated from human upper respiratory samples collected in Botswana.</title>
        <authorList>
            <person name="Kelly M.S."/>
        </authorList>
    </citation>
    <scope>NUCLEOTIDE SEQUENCE</scope>
    <source>
        <strain evidence="2">MSK294</strain>
        <strain evidence="1">MSK433</strain>
    </source>
</reference>
<organism evidence="1">
    <name type="scientific">Dolosigranulum savutiense</name>
    <dbReference type="NCBI Taxonomy" id="3110288"/>
    <lineage>
        <taxon>Bacteria</taxon>
        <taxon>Bacillati</taxon>
        <taxon>Bacillota</taxon>
        <taxon>Bacilli</taxon>
        <taxon>Lactobacillales</taxon>
        <taxon>Carnobacteriaceae</taxon>
        <taxon>Dolosigranulum</taxon>
    </lineage>
</organism>